<feature type="chain" id="PRO_5016142593" description="Thioredoxin domain-containing protein" evidence="5">
    <location>
        <begin position="24"/>
        <end position="387"/>
    </location>
</feature>
<dbReference type="Pfam" id="PF00578">
    <property type="entry name" value="AhpC-TSA"/>
    <property type="match status" value="1"/>
</dbReference>
<dbReference type="Pfam" id="PF14289">
    <property type="entry name" value="DUF4369"/>
    <property type="match status" value="1"/>
</dbReference>
<keyword evidence="4" id="KW-0676">Redox-active center</keyword>
<dbReference type="GO" id="GO:0016491">
    <property type="term" value="F:oxidoreductase activity"/>
    <property type="evidence" value="ECO:0007669"/>
    <property type="project" value="InterPro"/>
</dbReference>
<dbReference type="PANTHER" id="PTHR42852:SF6">
    <property type="entry name" value="THIOL:DISULFIDE INTERCHANGE PROTEIN DSBE"/>
    <property type="match status" value="1"/>
</dbReference>
<dbReference type="InterPro" id="IPR050553">
    <property type="entry name" value="Thioredoxin_ResA/DsbE_sf"/>
</dbReference>
<dbReference type="InterPro" id="IPR013766">
    <property type="entry name" value="Thioredoxin_domain"/>
</dbReference>
<evidence type="ECO:0000256" key="4">
    <source>
        <dbReference type="ARBA" id="ARBA00023284"/>
    </source>
</evidence>
<dbReference type="Gene3D" id="3.40.30.10">
    <property type="entry name" value="Glutaredoxin"/>
    <property type="match status" value="1"/>
</dbReference>
<dbReference type="InterPro" id="IPR036249">
    <property type="entry name" value="Thioredoxin-like_sf"/>
</dbReference>
<evidence type="ECO:0000256" key="3">
    <source>
        <dbReference type="ARBA" id="ARBA00023157"/>
    </source>
</evidence>
<dbReference type="GO" id="GO:0030313">
    <property type="term" value="C:cell envelope"/>
    <property type="evidence" value="ECO:0007669"/>
    <property type="project" value="UniProtKB-SubCell"/>
</dbReference>
<evidence type="ECO:0000256" key="1">
    <source>
        <dbReference type="ARBA" id="ARBA00004196"/>
    </source>
</evidence>
<feature type="signal peptide" evidence="5">
    <location>
        <begin position="1"/>
        <end position="23"/>
    </location>
</feature>
<dbReference type="InterPro" id="IPR025380">
    <property type="entry name" value="DUF4369"/>
</dbReference>
<comment type="caution">
    <text evidence="7">The sequence shown here is derived from an EMBL/GenBank/DDBJ whole genome shotgun (WGS) entry which is preliminary data.</text>
</comment>
<gene>
    <name evidence="7" type="ORF">DI598_00685</name>
</gene>
<evidence type="ECO:0000256" key="2">
    <source>
        <dbReference type="ARBA" id="ARBA00022748"/>
    </source>
</evidence>
<dbReference type="PANTHER" id="PTHR42852">
    <property type="entry name" value="THIOL:DISULFIDE INTERCHANGE PROTEIN DSBE"/>
    <property type="match status" value="1"/>
</dbReference>
<dbReference type="PROSITE" id="PS51352">
    <property type="entry name" value="THIOREDOXIN_2"/>
    <property type="match status" value="1"/>
</dbReference>
<keyword evidence="5" id="KW-0732">Signal</keyword>
<dbReference type="SUPFAM" id="SSF52833">
    <property type="entry name" value="Thioredoxin-like"/>
    <property type="match status" value="1"/>
</dbReference>
<reference evidence="7 8" key="1">
    <citation type="submission" date="2017-11" db="EMBL/GenBank/DDBJ databases">
        <title>Infants hospitalized years apart are colonized by the same room-sourced microbial strains.</title>
        <authorList>
            <person name="Brooks B."/>
            <person name="Olm M.R."/>
            <person name="Firek B.A."/>
            <person name="Baker R."/>
            <person name="Thomas B.C."/>
            <person name="Morowitz M.J."/>
            <person name="Banfield J.F."/>
        </authorList>
    </citation>
    <scope>NUCLEOTIDE SEQUENCE [LARGE SCALE GENOMIC DNA]</scope>
    <source>
        <strain evidence="7">S2_009_000_R2_76</strain>
    </source>
</reference>
<proteinExistence type="predicted"/>
<feature type="domain" description="Thioredoxin" evidence="6">
    <location>
        <begin position="246"/>
        <end position="387"/>
    </location>
</feature>
<dbReference type="CDD" id="cd02966">
    <property type="entry name" value="TlpA_like_family"/>
    <property type="match status" value="1"/>
</dbReference>
<evidence type="ECO:0000256" key="5">
    <source>
        <dbReference type="SAM" id="SignalP"/>
    </source>
</evidence>
<evidence type="ECO:0000259" key="6">
    <source>
        <dbReference type="PROSITE" id="PS51352"/>
    </source>
</evidence>
<keyword evidence="2" id="KW-0201">Cytochrome c-type biogenesis</keyword>
<dbReference type="GO" id="GO:0016209">
    <property type="term" value="F:antioxidant activity"/>
    <property type="evidence" value="ECO:0007669"/>
    <property type="project" value="InterPro"/>
</dbReference>
<dbReference type="GO" id="GO:0017004">
    <property type="term" value="P:cytochrome complex assembly"/>
    <property type="evidence" value="ECO:0007669"/>
    <property type="project" value="UniProtKB-KW"/>
</dbReference>
<sequence>MKKINLKCIILFITTGFLMNVNAQKPGNYTITGKINGVKKVYLYRDGYGSGIIVDSAVANNTGAFFLKGSTSYIAASDLLVVGDGLYDVISLFLEEGDIKLNKYGTSYSATGTYDNDLNIKFITEKELFDASNTITSYYDGANRVNEKISDLGKDEKPDEKLIQKLQDSAAYFEMPISKYNILRSQKTKDFINKHPQTYVAARLLFRFAGSDTSFTLNSYNNLGSKIQSSYLGQKLYKEMHAYVPLEIGIEAPNFTTTDIQGQKISLVDFKGKYVLLDFWATWCGPCRAANPHLIELYNQYRDKGLEIIGIADDNNNVDGWEKTVKMDKIGIWKQILCKTTAEDPININTLYKIHTLPTQYLIDKDGKIIANVDVSNIDDVLKVSLK</sequence>
<protein>
    <recommendedName>
        <fullName evidence="6">Thioredoxin domain-containing protein</fullName>
    </recommendedName>
</protein>
<comment type="subcellular location">
    <subcellularLocation>
        <location evidence="1">Cell envelope</location>
    </subcellularLocation>
</comment>
<keyword evidence="3" id="KW-1015">Disulfide bond</keyword>
<dbReference type="EMBL" id="QFOI01000004">
    <property type="protein sequence ID" value="PZP52451.1"/>
    <property type="molecule type" value="Genomic_DNA"/>
</dbReference>
<accession>A0A2W5F8S0</accession>
<dbReference type="Proteomes" id="UP000249645">
    <property type="component" value="Unassembled WGS sequence"/>
</dbReference>
<dbReference type="AlphaFoldDB" id="A0A2W5F8S0"/>
<name>A0A2W5F8S0_9SPHI</name>
<dbReference type="InterPro" id="IPR000866">
    <property type="entry name" value="AhpC/TSA"/>
</dbReference>
<organism evidence="7 8">
    <name type="scientific">Pseudopedobacter saltans</name>
    <dbReference type="NCBI Taxonomy" id="151895"/>
    <lineage>
        <taxon>Bacteria</taxon>
        <taxon>Pseudomonadati</taxon>
        <taxon>Bacteroidota</taxon>
        <taxon>Sphingobacteriia</taxon>
        <taxon>Sphingobacteriales</taxon>
        <taxon>Sphingobacteriaceae</taxon>
        <taxon>Pseudopedobacter</taxon>
    </lineage>
</organism>
<evidence type="ECO:0000313" key="8">
    <source>
        <dbReference type="Proteomes" id="UP000249645"/>
    </source>
</evidence>
<evidence type="ECO:0000313" key="7">
    <source>
        <dbReference type="EMBL" id="PZP52451.1"/>
    </source>
</evidence>